<gene>
    <name evidence="1" type="ORF">EYC82_04905</name>
</gene>
<evidence type="ECO:0000313" key="2">
    <source>
        <dbReference type="Proteomes" id="UP001143304"/>
    </source>
</evidence>
<dbReference type="Gene3D" id="3.40.50.300">
    <property type="entry name" value="P-loop containing nucleotide triphosphate hydrolases"/>
    <property type="match status" value="1"/>
</dbReference>
<dbReference type="InterPro" id="IPR027417">
    <property type="entry name" value="P-loop_NTPase"/>
</dbReference>
<dbReference type="EMBL" id="SHNO01000001">
    <property type="protein sequence ID" value="MCX2976687.1"/>
    <property type="molecule type" value="Genomic_DNA"/>
</dbReference>
<comment type="caution">
    <text evidence="1">The sequence shown here is derived from an EMBL/GenBank/DDBJ whole genome shotgun (WGS) entry which is preliminary data.</text>
</comment>
<accession>A0ABT3T360</accession>
<keyword evidence="2" id="KW-1185">Reference proteome</keyword>
<proteinExistence type="predicted"/>
<sequence length="491" mass="54439">MKQLYLHIGLGKTGSSALQSWLSLNAELIARQGIDYADIVPEVKFGESLSGNGIALHHACVDQDFDRIEELLTSTYFFTPGNTVAIVSCELLQGLSLPKIETIKDICNRNAIEVTIVAYVRSVYEWLYSTYVQFVKRASHTHSFGAKSEDLDFAAFHDSLVRYFEVFGERVNVLNYDSAKKDIYSSFAGVTGIATDALKPLNMRVNRSLSFKEVEVLRRINALHNGAFSTQISNFVISQAPDIRSPVYYDAALVERVREDSEVAVQWINNQFALQPPLVADNFSQAPSTAVAVPGKADYEQILEWARAFEPGEAQQQDFVDFLKSFAVVIVKYADGEVLPLIERACTMQSAVDQRDIEEEPPIIARVPLLPRFLVSYFHDVNSAEIHSEDSSFVDRFHVWLDLIAPCAVGNTINPLEDKRVLDGALRKQAGDRPPMSGYSIIEAEDIDTVIALAEKCPLLTIGGVLEVSHVIQLHQGYATKRVESEGGAAG</sequence>
<protein>
    <submittedName>
        <fullName evidence="1">Uncharacterized protein</fullName>
    </submittedName>
</protein>
<evidence type="ECO:0000313" key="1">
    <source>
        <dbReference type="EMBL" id="MCX2976687.1"/>
    </source>
</evidence>
<dbReference type="SUPFAM" id="SSF52540">
    <property type="entry name" value="P-loop containing nucleoside triphosphate hydrolases"/>
    <property type="match status" value="1"/>
</dbReference>
<name>A0ABT3T360_9GAMM</name>
<dbReference type="RefSeq" id="WP_279248428.1">
    <property type="nucleotide sequence ID" value="NZ_SHNO01000001.1"/>
</dbReference>
<reference evidence="1" key="1">
    <citation type="submission" date="2019-02" db="EMBL/GenBank/DDBJ databases">
        <authorList>
            <person name="Li S.-H."/>
        </authorList>
    </citation>
    <scope>NUCLEOTIDE SEQUENCE</scope>
    <source>
        <strain evidence="1">IMCC11814</strain>
    </source>
</reference>
<dbReference type="Proteomes" id="UP001143304">
    <property type="component" value="Unassembled WGS sequence"/>
</dbReference>
<organism evidence="1 2">
    <name type="scientific">Candidatus Marimicrobium litorale</name>
    <dbReference type="NCBI Taxonomy" id="2518991"/>
    <lineage>
        <taxon>Bacteria</taxon>
        <taxon>Pseudomonadati</taxon>
        <taxon>Pseudomonadota</taxon>
        <taxon>Gammaproteobacteria</taxon>
        <taxon>Cellvibrionales</taxon>
        <taxon>Halieaceae</taxon>
        <taxon>Marimicrobium</taxon>
    </lineage>
</organism>